<organism evidence="1 2">
    <name type="scientific">Roseburia inulinivorans</name>
    <dbReference type="NCBI Taxonomy" id="360807"/>
    <lineage>
        <taxon>Bacteria</taxon>
        <taxon>Bacillati</taxon>
        <taxon>Bacillota</taxon>
        <taxon>Clostridia</taxon>
        <taxon>Lachnospirales</taxon>
        <taxon>Lachnospiraceae</taxon>
        <taxon>Roseburia</taxon>
    </lineage>
</organism>
<sequence length="82" mass="9280">MKPADRKGLVGSEDFALLCWDSVNHLPAIRRISLKASLTSRLIDFKYLREAEAPAYTHGVSNDIFDYEFDDDDIPAFSFPEA</sequence>
<gene>
    <name evidence="1" type="ORF">ERS852444_00810</name>
</gene>
<name>A0A173S614_9FIRM</name>
<dbReference type="RefSeq" id="WP_055168094.1">
    <property type="nucleotide sequence ID" value="NZ_CYXX01000004.1"/>
</dbReference>
<accession>A0A173S614</accession>
<evidence type="ECO:0000313" key="2">
    <source>
        <dbReference type="Proteomes" id="UP000095453"/>
    </source>
</evidence>
<evidence type="ECO:0000313" key="1">
    <source>
        <dbReference type="EMBL" id="CUM85700.1"/>
    </source>
</evidence>
<dbReference type="Proteomes" id="UP000095453">
    <property type="component" value="Unassembled WGS sequence"/>
</dbReference>
<dbReference type="EMBL" id="CYXX01000004">
    <property type="protein sequence ID" value="CUM85700.1"/>
    <property type="molecule type" value="Genomic_DNA"/>
</dbReference>
<dbReference type="AlphaFoldDB" id="A0A173S614"/>
<protein>
    <submittedName>
        <fullName evidence="1">Uncharacterized protein</fullName>
    </submittedName>
</protein>
<reference evidence="1 2" key="1">
    <citation type="submission" date="2015-09" db="EMBL/GenBank/DDBJ databases">
        <authorList>
            <consortium name="Pathogen Informatics"/>
        </authorList>
    </citation>
    <scope>NUCLEOTIDE SEQUENCE [LARGE SCALE GENOMIC DNA]</scope>
    <source>
        <strain evidence="1 2">2789STDY5608887</strain>
    </source>
</reference>
<proteinExistence type="predicted"/>